<name>E8N1G6_ANATU</name>
<dbReference type="AlphaFoldDB" id="E8N1G6"/>
<keyword evidence="2" id="KW-1185">Reference proteome</keyword>
<dbReference type="KEGG" id="atm:ANT_28830"/>
<reference evidence="1 2" key="1">
    <citation type="submission" date="2010-12" db="EMBL/GenBank/DDBJ databases">
        <title>Whole genome sequence of Anaerolinea thermophila UNI-1.</title>
        <authorList>
            <person name="Narita-Yamada S."/>
            <person name="Kishi E."/>
            <person name="Watanabe Y."/>
            <person name="Takasaki K."/>
            <person name="Ankai A."/>
            <person name="Oguchi A."/>
            <person name="Fukui S."/>
            <person name="Takahashi M."/>
            <person name="Yashiro I."/>
            <person name="Hosoyama A."/>
            <person name="Sekiguchi Y."/>
            <person name="Hanada S."/>
            <person name="Fujita N."/>
        </authorList>
    </citation>
    <scope>NUCLEOTIDE SEQUENCE [LARGE SCALE GENOMIC DNA]</scope>
    <source>
        <strain evidence="2">DSM 14523 / JCM 11388 / NBRC 100420 / UNI-1</strain>
    </source>
</reference>
<dbReference type="HOGENOM" id="CLU_2969231_0_0_0"/>
<dbReference type="InParanoid" id="E8N1G6"/>
<dbReference type="STRING" id="926569.ANT_28830"/>
<dbReference type="Proteomes" id="UP000008922">
    <property type="component" value="Chromosome"/>
</dbReference>
<accession>E8N1G6</accession>
<protein>
    <submittedName>
        <fullName evidence="1">Uncharacterized protein</fullName>
    </submittedName>
</protein>
<evidence type="ECO:0000313" key="2">
    <source>
        <dbReference type="Proteomes" id="UP000008922"/>
    </source>
</evidence>
<sequence>MFFSFQKVETALFSILIVFARVETLYIKQFDLSSALGRKYIGYTKYVRAGGREWLRRV</sequence>
<organism evidence="1 2">
    <name type="scientific">Anaerolinea thermophila (strain DSM 14523 / JCM 11388 / NBRC 100420 / UNI-1)</name>
    <dbReference type="NCBI Taxonomy" id="926569"/>
    <lineage>
        <taxon>Bacteria</taxon>
        <taxon>Bacillati</taxon>
        <taxon>Chloroflexota</taxon>
        <taxon>Anaerolineae</taxon>
        <taxon>Anaerolineales</taxon>
        <taxon>Anaerolineaceae</taxon>
        <taxon>Anaerolinea</taxon>
    </lineage>
</organism>
<proteinExistence type="predicted"/>
<dbReference type="EMBL" id="AP012029">
    <property type="protein sequence ID" value="BAJ64909.1"/>
    <property type="molecule type" value="Genomic_DNA"/>
</dbReference>
<gene>
    <name evidence="1" type="ordered locus">ANT_28830</name>
</gene>
<evidence type="ECO:0000313" key="1">
    <source>
        <dbReference type="EMBL" id="BAJ64909.1"/>
    </source>
</evidence>